<dbReference type="SUPFAM" id="SSF55048">
    <property type="entry name" value="Probable ACP-binding domain of malonyl-CoA ACP transacylase"/>
    <property type="match status" value="1"/>
</dbReference>
<evidence type="ECO:0000256" key="6">
    <source>
        <dbReference type="ARBA" id="ARBA00022679"/>
    </source>
</evidence>
<organism evidence="13 14">
    <name type="scientific">Pseudomonas syringae pv. aceris</name>
    <dbReference type="NCBI Taxonomy" id="199198"/>
    <lineage>
        <taxon>Bacteria</taxon>
        <taxon>Pseudomonadati</taxon>
        <taxon>Pseudomonadota</taxon>
        <taxon>Gammaproteobacteria</taxon>
        <taxon>Pseudomonadales</taxon>
        <taxon>Pseudomonadaceae</taxon>
        <taxon>Pseudomonas</taxon>
        <taxon>Pseudomonas syringae</taxon>
    </lineage>
</organism>
<keyword evidence="6" id="KW-0808">Transferase</keyword>
<comment type="similarity">
    <text evidence="8">In the C-terminal section; belongs to the NRP synthetase family.</text>
</comment>
<dbReference type="InterPro" id="IPR049900">
    <property type="entry name" value="PKS_mFAS_DH"/>
</dbReference>
<dbReference type="Gene3D" id="3.30.559.30">
    <property type="entry name" value="Nonribosomal peptide synthetase, condensation domain"/>
    <property type="match status" value="2"/>
</dbReference>
<dbReference type="InterPro" id="IPR014043">
    <property type="entry name" value="Acyl_transferase_dom"/>
</dbReference>
<feature type="active site" description="Proton acceptor; for dehydratase activity" evidence="9">
    <location>
        <position position="3074"/>
    </location>
</feature>
<dbReference type="PATRIC" id="fig|199198.5.peg.4712"/>
<dbReference type="Gene3D" id="3.40.50.1820">
    <property type="entry name" value="alpha/beta hydrolase"/>
    <property type="match status" value="2"/>
</dbReference>
<comment type="similarity">
    <text evidence="3">Belongs to the short-chain dehydrogenases/reductases (SDR) family.</text>
</comment>
<dbReference type="InterPro" id="IPR036736">
    <property type="entry name" value="ACP-like_sf"/>
</dbReference>
<dbReference type="InterPro" id="IPR042099">
    <property type="entry name" value="ANL_N_sf"/>
</dbReference>
<gene>
    <name evidence="13" type="ORF">ALO91_05478</name>
</gene>
<dbReference type="Pfam" id="PF08659">
    <property type="entry name" value="KR"/>
    <property type="match status" value="1"/>
</dbReference>
<dbReference type="InterPro" id="IPR001242">
    <property type="entry name" value="Condensation_dom"/>
</dbReference>
<dbReference type="Pfam" id="PF14765">
    <property type="entry name" value="PS-DH"/>
    <property type="match status" value="1"/>
</dbReference>
<dbReference type="NCBIfam" id="TIGR01733">
    <property type="entry name" value="AA-adenyl-dom"/>
    <property type="match status" value="2"/>
</dbReference>
<dbReference type="InterPro" id="IPR016039">
    <property type="entry name" value="Thiolase-like"/>
</dbReference>
<dbReference type="Pfam" id="PF00550">
    <property type="entry name" value="PP-binding"/>
    <property type="match status" value="3"/>
</dbReference>
<dbReference type="InterPro" id="IPR001031">
    <property type="entry name" value="Thioesterase"/>
</dbReference>
<dbReference type="InterPro" id="IPR014030">
    <property type="entry name" value="Ketoacyl_synth_N"/>
</dbReference>
<dbReference type="GO" id="GO:0005737">
    <property type="term" value="C:cytoplasm"/>
    <property type="evidence" value="ECO:0007669"/>
    <property type="project" value="TreeGrafter"/>
</dbReference>
<accession>A0A0P9HVS7</accession>
<dbReference type="SUPFAM" id="SSF52777">
    <property type="entry name" value="CoA-dependent acyltransferases"/>
    <property type="match status" value="4"/>
</dbReference>
<dbReference type="InterPro" id="IPR000873">
    <property type="entry name" value="AMP-dep_synth/lig_dom"/>
</dbReference>
<feature type="domain" description="Carrier" evidence="10">
    <location>
        <begin position="998"/>
        <end position="1073"/>
    </location>
</feature>
<evidence type="ECO:0000256" key="9">
    <source>
        <dbReference type="PROSITE-ProRule" id="PRU01363"/>
    </source>
</evidence>
<dbReference type="Pfam" id="PF00698">
    <property type="entry name" value="Acyl_transf_1"/>
    <property type="match status" value="1"/>
</dbReference>
<dbReference type="InterPro" id="IPR032821">
    <property type="entry name" value="PKS_assoc"/>
</dbReference>
<dbReference type="InterPro" id="IPR001227">
    <property type="entry name" value="Ac_transferase_dom_sf"/>
</dbReference>
<name>A0A0P9HVS7_PSESX</name>
<sequence length="4190" mass="458165">MEMVMSQKKPVTSTTESAVRMPTPAAGGFLNLSPAQKSLWFMHQMEDASATYNVPFALRIDGALDRAALERAVDSVYQRQSALRYRFPCIDGQPVIRLVDEQLLIRKVDLRAEPDSEAALKAFEQSEARYVFDLEHEALLRATLLHCATDEHVLLINVHHIVFDGWSMQIFLSEVASAYSALVRGSEVNAEPLNFDFGDYLSLSPSNAERAPDIDHWQRRLAGAPPVLPLPLDNKRPAVQRYAGQRCHFQVPEAVSDALKNLARECRVTPYMVGLAAFSVLLYRYTQEADLVIGSPMSNRQSSDLEGVIGFFVNTLPNRIDASGSPSFVELLKRVRASVLDTFEHAHVPFDQIVEAIQPPRSLSHAPVFQVLFDMANEDFSVELENLRTRVYTLDSCTAKYDLSLTLALTARGMSGAIEYDTALLDERAVQGMIDSLLIIMEQVSRNPDGAIDDFSLLSCEAVEQALRLANHQPAAPQAPFAPFHQWFKRSAAQWGEADALVYENRRYSYAQLDAEARVLAGHLHAAGVRRGDRIAVVQRYGPEVIIALLAVHQVGGIYVPLAIDDARHADLLKDIEPRLVLTLSACQEQLRGYPCLVQDDLPQATGTLHENEFEGRNTQPEDIAYIIFTSGSTGRPKGVSVSHGSWVSLLQALEQTYGQTEPGVTGILQMANFTFDVFMSDVVRALAVGARLIMCPRQSLADPEQLYELITAERVTLLEFVPAVLRQMIRYLEETGRRLDTLRTLTCGADVWFVHEYRKMQTLCGPQTRVVSVYGVTEATCESATFEPDAGWYDPERSLPIGGPLPNTSLYLVDATLNLVPRTVPGELLIGGGAVASGYMNRPELNEKSFLTGSFSASGRFLPGVGEQRFYRTGDLCRHMRDGTIEFLGRSDNQVKIRGFRIELGEVESVLADHPDVNECAVVTRQSPGAEAELIGYVQTRATAQQLNAYLGERLPGHMVPRLLVVLAALPLTANGKIDRKSLPEPDWTQDSRAYAAPRNSLEEQLVEDWQHLLNVPRVGIDDNFFESGGHSLLVTQVIAQIKKRFGVALSIANLFEGPTVAQVAEKIMLSMIQISQGASVASRPAAIGRSSGIERQRLSFAQRRLWLTQHSEPGTAYNMPEICRLTGQLDIPALEGALNLLLERHEVLRTHFTRELETFVDTQGVTQKEPLVVTSHADSARVPFRLQTIAREALTAALEVEVHTPFVLDKELPIRALLLQTASDEHVLCLTLHHIAYDGWSSALLRQELAVFYRHLTQGERITLSPLEAQYQDYAAWQRNQLETGAFTTQLDAWKASLQDLPPPLVLPVRSSPREGNPLAGDYVALTLPGDCSARLDQLCLRLQCTPAMVMHAAFALLLHRYTGQDDILIGMPFSGRDHDESTNLIGFFVNLLPLRLRLRGPLRVAQVIEQSRQALLAAEANQSVPIDYLAQVLNPQRLPGKHPFFQAGLVVQSTTAVPLSLPHVKSEEISLASTEVKLDLMLELRAVKGEGVSGVFKYRTSLFERSVISGMAGHFQCLLENMLANDEQTVAQVKMLSATEQQRLISQFNDTARDFGDGDVVSRFEQRVRQTPQAMALQLQQRCWTYAELDRLANGIAHALIKKGVQAGEHIGLFTGRHPYLVAGMLGILKARCAFVPLNPQDSMEGALGYMIKDAALHRVVGHRGLAHELAALGLETLLVDDFEGDQGEWSAPACQREPQDLAYILYTSGSTGQPKGVMVSQRNIDNTANAFARTLELTGQSRQLQYFSPVFDGVCGEVFPVLISGATLVFAASEQLLPGPDLVTLLREQRITHLQITPTALRLLPHAELAELKVIISAGEACPANVAQTWAAGRRFLNGYGPTETTVYASARDYWDERGALALRPLDNVRMYVLDRYLNPLPCGVPGELYIGGSGVAQGYLNLDERTAQAFFPDPYGVSPEARLYRTGDFVVRQFNGSLSYVGRIDNQVKIRGFRIELGDVETRLNAIAGLEQAVVVVKQDDQGHKALVGYYVGKPSVAQVRAELARVLPAHSVPERLVCLPELPLSRTGKVDRKSLENRVDQRAQEGTAVGTPATLPAAVRPAGKRLHNTVRTIWQEVLDCQEIDSDDNFFDLGGHSLRIVETQKRLSELLQAPVAMTDLFEYPTLRGLVAHLERLHGPLPEVRQASEASPAIDPGNRTLAVVGMAGRFPGAADLSEFWQNITEGVESTLYFSDEVMLAHGVNPDLLERADFVKCGNRLEDVDKFDAEFFGFSPREAQLMDPQQRIFLQCAWAAMEAAGYGGALNDLRVGVFASASTSHYLLDHVYPRRQELQLENIQWLLGNGRDFMASRVAYKLNLAGPAITVETACSSSLVAVQMACESLLRGESDMVIVGGASVEAQYYGYQAAPGSIISVDGHCRPFDAQASGTTGGSGCAVLVLKLADRAIEDRDHIHALIKGGAINNDGSSKVSYTAPSVHGQAQVVSAALDAANISADSIGYVEAHGTGTRLGDPVEVRALTQAYTSALPHFTPGFCALGSLKSNIGHLDAASGIAGLVKAILAVQHNVLPASLNFTRANPEIDFSDSPFYVNTTSRPWPAAASPRRAGVSSFGIGGTNAHVIVEEPPQPSVRPHDDSERWYILPFSARSAAALDHQRRQLITCLQNPAADLRDIAFTLGEGRTRFAFRDSVVSQSIAGALHALQAPSSTALMERRQDRPIVFMFSGQGSQYAGMFKGLYDSEAVFRQTVDRCAVILQRYGVDILACLYPPAGSKTGDALSRTEIAQPALFVVEYACALLLQSRGIHPQALIGHSLGELVAACFAGVYSVEDSLKLVVERGRLMQRQAPGAMLAVGLSEADCARFLEPGVELAAVNGPLQCVLAGDFEAIARVERQLAEEGLVGRVLDTSHAFHSRMMAPAAHALKAVVNGFSVQPPTIALVSNHNGGWFSIDSSSQSDYWASHLLETVRFSDGIALLADELEEPIFLEVGPGRALQSALKSYAEPLCVLGCTRHARDSRSDEAALAQGIASLWRQGASFGWAQATGCTDGARVPLPTYPFARDSHWIEAAGTASSAQHEAPLFLHWQRMNGNRRQFRLSLLPQLWLVDEHRVFEGRPVLSGTGCVELVRNAYARMEGVESIELSDVYFPTPLVLEDEQASQRVLITFKDHAESTEFFLESVSDEGNGPQQRTMLHAQGFIKRHDRERSVPTALMQLQADHADCLADEVEHAALNTRLGLFGPRWKCFRSIWLSEDEGLALLELDQAFAADVEHFALHPALLDMATGFLSIMENRARRLPFHYQRLTIHAPLRSRLYSHARRVRSNVYDVQLFEVDSDGGVGALLAEVTGFTLREERVASEAQRTEPLDWCQAPAWRPALPPRSDSPLQGPWLVVMRGVAADNSMLFSLPPDSVCIADAGDSGTAVATIARGDAQAYEQLFNTLAAQDALPSQIIYMAGQAQPTHGEHAAIRLFTDLMSLVQAYIPHAANTTVLSLVTEGACQVDDDEPVNSCVATLSGVVRTLAWELPQIQCRHFDLPLANAAENETLLLQALQHIDPDQASPLASTLALRKQTFHEPCLRALQVSPPSQPFEEGGTYVVTGGLGGMGLALASHLAAKAKAVTLVLMSRSATVTDEVGQALQALEQQGARIQHMAVDCADREAFTAALHQVRLQHGRISGAIHAAGVQASGLIQLSQATAWAQVMGSKVVGTDVLIEVLRQEPVDFIFLCSSLASVLGGLGQADYAAANAYLDARAQACRQEGIPVVSLNWDAWAQAGMRVAYDRAHPEQAPIDDVRGLTNAEGCQLFELALAQNTAQVIVSKAQDLQQLIEQLQRGGATSAGRATPLFDSGAERVAPRNAVEQEVAQLWQELLGGDMPGVLDNFFDLGGHSLLGSQLISRIRSRFQQCLTLAEFLDEPTIERIARSLGSGADDTPIDADEAAVRYCLVPVQRNGEGRPFFCLPGMGGNVNQVLGLAKAMGTQRPFYGLQCLGLDGKAEPHLSVEDMAEHYIRCMKSVQAHGPYLLGGHSLGGKVAYEIARRLEARGDQVGLLALFDSAAPPYTQMQVPTDAQVLGSLLSIFGHYFDKPIKLSREELQALEHLDDEEKIRYLKDTLESHGLLDARGDEGSIRGLFNVYKAAAAFGMRYDPPKVALDASLVLFRAVDSMPSGINLPEIRDTDAWGWESFSAAKVRTVDVSGDHFTCLSVHARQIADVLIEQLAECDR</sequence>
<dbReference type="InterPro" id="IPR025110">
    <property type="entry name" value="AMP-bd_C"/>
</dbReference>
<evidence type="ECO:0000259" key="10">
    <source>
        <dbReference type="PROSITE" id="PS50075"/>
    </source>
</evidence>
<dbReference type="InterPro" id="IPR020807">
    <property type="entry name" value="PKS_DH"/>
</dbReference>
<dbReference type="InterPro" id="IPR036291">
    <property type="entry name" value="NAD(P)-bd_dom_sf"/>
</dbReference>
<dbReference type="Gene3D" id="1.10.1200.10">
    <property type="entry name" value="ACP-like"/>
    <property type="match status" value="2"/>
</dbReference>
<evidence type="ECO:0000313" key="14">
    <source>
        <dbReference type="Proteomes" id="UP000050297"/>
    </source>
</evidence>
<dbReference type="SMART" id="SM00826">
    <property type="entry name" value="PKS_DH"/>
    <property type="match status" value="1"/>
</dbReference>
<dbReference type="SMART" id="SM00822">
    <property type="entry name" value="PKS_KR"/>
    <property type="match status" value="1"/>
</dbReference>
<reference evidence="13 14" key="1">
    <citation type="submission" date="2015-09" db="EMBL/GenBank/DDBJ databases">
        <title>Genome announcement of multiple Pseudomonas syringae strains.</title>
        <authorList>
            <person name="Thakur S."/>
            <person name="Wang P.W."/>
            <person name="Gong Y."/>
            <person name="Weir B.S."/>
            <person name="Guttman D.S."/>
        </authorList>
    </citation>
    <scope>NUCLEOTIDE SEQUENCE [LARGE SCALE GENOMIC DNA]</scope>
    <source>
        <strain evidence="13 14">ICMP2802</strain>
    </source>
</reference>
<dbReference type="Pfam" id="PF00501">
    <property type="entry name" value="AMP-binding"/>
    <property type="match status" value="2"/>
</dbReference>
<dbReference type="EMBL" id="LJPM01000274">
    <property type="protein sequence ID" value="KPW19851.1"/>
    <property type="molecule type" value="Genomic_DNA"/>
</dbReference>
<dbReference type="Pfam" id="PF00975">
    <property type="entry name" value="Thioesterase"/>
    <property type="match status" value="1"/>
</dbReference>
<comment type="caution">
    <text evidence="13">The sequence shown here is derived from an EMBL/GenBank/DDBJ whole genome shotgun (WGS) entry which is preliminary data.</text>
</comment>
<dbReference type="Pfam" id="PF02801">
    <property type="entry name" value="Ketoacyl-synt_C"/>
    <property type="match status" value="1"/>
</dbReference>
<dbReference type="SMART" id="SM00825">
    <property type="entry name" value="PKS_KS"/>
    <property type="match status" value="1"/>
</dbReference>
<dbReference type="InterPro" id="IPR029058">
    <property type="entry name" value="AB_hydrolase_fold"/>
</dbReference>
<dbReference type="SUPFAM" id="SSF51735">
    <property type="entry name" value="NAD(P)-binding Rossmann-fold domains"/>
    <property type="match status" value="2"/>
</dbReference>
<dbReference type="PANTHER" id="PTHR45527:SF1">
    <property type="entry name" value="FATTY ACID SYNTHASE"/>
    <property type="match status" value="1"/>
</dbReference>
<dbReference type="SMART" id="SM00824">
    <property type="entry name" value="PKS_TE"/>
    <property type="match status" value="1"/>
</dbReference>
<dbReference type="GO" id="GO:0004315">
    <property type="term" value="F:3-oxoacyl-[acyl-carrier-protein] synthase activity"/>
    <property type="evidence" value="ECO:0007669"/>
    <property type="project" value="InterPro"/>
</dbReference>
<dbReference type="InterPro" id="IPR006162">
    <property type="entry name" value="Ppantetheine_attach_site"/>
</dbReference>
<dbReference type="SMART" id="SM00827">
    <property type="entry name" value="PKS_AT"/>
    <property type="match status" value="1"/>
</dbReference>
<keyword evidence="4" id="KW-0596">Phosphopantetheine</keyword>
<comment type="pathway">
    <text evidence="2">Lipid metabolism; fatty acid biosynthesis.</text>
</comment>
<dbReference type="SMART" id="SM00823">
    <property type="entry name" value="PKS_PP"/>
    <property type="match status" value="3"/>
</dbReference>
<dbReference type="GO" id="GO:0006633">
    <property type="term" value="P:fatty acid biosynthetic process"/>
    <property type="evidence" value="ECO:0007669"/>
    <property type="project" value="UniProtKB-UniPathway"/>
</dbReference>
<evidence type="ECO:0000259" key="12">
    <source>
        <dbReference type="PROSITE" id="PS52019"/>
    </source>
</evidence>
<comment type="cofactor">
    <cofactor evidence="1">
        <name>pantetheine 4'-phosphate</name>
        <dbReference type="ChEBI" id="CHEBI:47942"/>
    </cofactor>
</comment>
<dbReference type="PROSITE" id="PS52004">
    <property type="entry name" value="KS3_2"/>
    <property type="match status" value="1"/>
</dbReference>
<evidence type="ECO:0000256" key="8">
    <source>
        <dbReference type="ARBA" id="ARBA00029443"/>
    </source>
</evidence>
<dbReference type="InterPro" id="IPR049551">
    <property type="entry name" value="PKS_DH_C"/>
</dbReference>
<dbReference type="SUPFAM" id="SSF52151">
    <property type="entry name" value="FabD/lysophospholipase-like"/>
    <property type="match status" value="1"/>
</dbReference>
<dbReference type="InterPro" id="IPR020802">
    <property type="entry name" value="TesA-like"/>
</dbReference>
<dbReference type="Gene3D" id="3.40.50.12780">
    <property type="entry name" value="N-terminal domain of ligase-like"/>
    <property type="match status" value="2"/>
</dbReference>
<keyword evidence="7" id="KW-0677">Repeat</keyword>
<evidence type="ECO:0000313" key="13">
    <source>
        <dbReference type="EMBL" id="KPW19851.1"/>
    </source>
</evidence>
<dbReference type="InterPro" id="IPR013968">
    <property type="entry name" value="PKS_KR"/>
</dbReference>
<proteinExistence type="inferred from homology"/>
<dbReference type="InterPro" id="IPR014031">
    <property type="entry name" value="Ketoacyl_synth_C"/>
</dbReference>
<dbReference type="UniPathway" id="UPA00094"/>
<dbReference type="Gene3D" id="3.40.50.720">
    <property type="entry name" value="NAD(P)-binding Rossmann-like Domain"/>
    <property type="match status" value="1"/>
</dbReference>
<dbReference type="GO" id="GO:0044550">
    <property type="term" value="P:secondary metabolite biosynthetic process"/>
    <property type="evidence" value="ECO:0007669"/>
    <property type="project" value="TreeGrafter"/>
</dbReference>
<dbReference type="PROSITE" id="PS52019">
    <property type="entry name" value="PKS_MFAS_DH"/>
    <property type="match status" value="1"/>
</dbReference>
<evidence type="ECO:0000256" key="7">
    <source>
        <dbReference type="ARBA" id="ARBA00022737"/>
    </source>
</evidence>
<dbReference type="InterPro" id="IPR009081">
    <property type="entry name" value="PP-bd_ACP"/>
</dbReference>
<dbReference type="GO" id="GO:0043041">
    <property type="term" value="P:amino acid activation for nonribosomal peptide biosynthetic process"/>
    <property type="evidence" value="ECO:0007669"/>
    <property type="project" value="TreeGrafter"/>
</dbReference>
<feature type="domain" description="Carrier" evidence="10">
    <location>
        <begin position="3821"/>
        <end position="3896"/>
    </location>
</feature>
<dbReference type="CDD" id="cd00833">
    <property type="entry name" value="PKS"/>
    <property type="match status" value="1"/>
</dbReference>
<keyword evidence="5" id="KW-0597">Phosphoprotein</keyword>
<dbReference type="Gene3D" id="3.30.559.10">
    <property type="entry name" value="Chloramphenicol acetyltransferase-like domain"/>
    <property type="match status" value="2"/>
</dbReference>
<evidence type="ECO:0000256" key="2">
    <source>
        <dbReference type="ARBA" id="ARBA00005194"/>
    </source>
</evidence>
<dbReference type="InterPro" id="IPR020841">
    <property type="entry name" value="PKS_Beta-ketoAc_synthase_dom"/>
</dbReference>
<evidence type="ECO:0000256" key="5">
    <source>
        <dbReference type="ARBA" id="ARBA00022553"/>
    </source>
</evidence>
<dbReference type="Pfam" id="PF21089">
    <property type="entry name" value="PKS_DH_N"/>
    <property type="match status" value="1"/>
</dbReference>
<evidence type="ECO:0000256" key="1">
    <source>
        <dbReference type="ARBA" id="ARBA00001957"/>
    </source>
</evidence>
<dbReference type="CDD" id="cd08953">
    <property type="entry name" value="KR_2_SDR_x"/>
    <property type="match status" value="1"/>
</dbReference>
<feature type="region of interest" description="N-terminal hotdog fold" evidence="9">
    <location>
        <begin position="3029"/>
        <end position="3171"/>
    </location>
</feature>
<feature type="domain" description="PKS/mFAS DH" evidence="12">
    <location>
        <begin position="3029"/>
        <end position="3325"/>
    </location>
</feature>
<dbReference type="Proteomes" id="UP000050297">
    <property type="component" value="Unassembled WGS sequence"/>
</dbReference>
<dbReference type="Gene3D" id="3.30.300.30">
    <property type="match status" value="2"/>
</dbReference>
<dbReference type="Gene3D" id="3.30.70.3290">
    <property type="match status" value="1"/>
</dbReference>
<dbReference type="Pfam" id="PF00109">
    <property type="entry name" value="ketoacyl-synt"/>
    <property type="match status" value="1"/>
</dbReference>
<feature type="domain" description="Carrier" evidence="10">
    <location>
        <begin position="2067"/>
        <end position="2142"/>
    </location>
</feature>
<dbReference type="InterPro" id="IPR042104">
    <property type="entry name" value="PKS_dehydratase_sf"/>
</dbReference>
<feature type="active site" description="Proton donor; for dehydratase activity" evidence="9">
    <location>
        <position position="3246"/>
    </location>
</feature>
<feature type="domain" description="Ketosynthase family 3 (KS3)" evidence="11">
    <location>
        <begin position="2162"/>
        <end position="2589"/>
    </location>
</feature>
<dbReference type="InterPro" id="IPR020845">
    <property type="entry name" value="AMP-binding_CS"/>
</dbReference>
<dbReference type="InterPro" id="IPR018201">
    <property type="entry name" value="Ketoacyl_synth_AS"/>
</dbReference>
<dbReference type="InterPro" id="IPR049552">
    <property type="entry name" value="PKS_DH_N"/>
</dbReference>
<dbReference type="CDD" id="cd19531">
    <property type="entry name" value="LCL_NRPS-like"/>
    <property type="match status" value="2"/>
</dbReference>
<dbReference type="InterPro" id="IPR016036">
    <property type="entry name" value="Malonyl_transacylase_ACP-bd"/>
</dbReference>
<dbReference type="PROSITE" id="PS00012">
    <property type="entry name" value="PHOSPHOPANTETHEINE"/>
    <property type="match status" value="1"/>
</dbReference>
<dbReference type="Gene3D" id="3.10.129.110">
    <property type="entry name" value="Polyketide synthase dehydratase"/>
    <property type="match status" value="1"/>
</dbReference>
<dbReference type="InterPro" id="IPR057326">
    <property type="entry name" value="KR_dom"/>
</dbReference>
<dbReference type="Pfam" id="PF13193">
    <property type="entry name" value="AMP-binding_C"/>
    <property type="match status" value="2"/>
</dbReference>
<feature type="region of interest" description="C-terminal hotdog fold" evidence="9">
    <location>
        <begin position="3185"/>
        <end position="3325"/>
    </location>
</feature>
<dbReference type="GO" id="GO:0031177">
    <property type="term" value="F:phosphopantetheine binding"/>
    <property type="evidence" value="ECO:0007669"/>
    <property type="project" value="InterPro"/>
</dbReference>
<evidence type="ECO:0000256" key="4">
    <source>
        <dbReference type="ARBA" id="ARBA00022450"/>
    </source>
</evidence>
<dbReference type="Gene3D" id="3.40.366.10">
    <property type="entry name" value="Malonyl-Coenzyme A Acyl Carrier Protein, domain 2"/>
    <property type="match status" value="1"/>
</dbReference>
<evidence type="ECO:0000259" key="11">
    <source>
        <dbReference type="PROSITE" id="PS52004"/>
    </source>
</evidence>
<dbReference type="InterPro" id="IPR016035">
    <property type="entry name" value="Acyl_Trfase/lysoPLipase"/>
</dbReference>
<dbReference type="PROSITE" id="PS00455">
    <property type="entry name" value="AMP_BINDING"/>
    <property type="match status" value="2"/>
</dbReference>
<dbReference type="SUPFAM" id="SSF56801">
    <property type="entry name" value="Acetyl-CoA synthetase-like"/>
    <property type="match status" value="2"/>
</dbReference>
<evidence type="ECO:0000256" key="3">
    <source>
        <dbReference type="ARBA" id="ARBA00006484"/>
    </source>
</evidence>
<dbReference type="Pfam" id="PF00668">
    <property type="entry name" value="Condensation"/>
    <property type="match status" value="2"/>
</dbReference>
<dbReference type="CDD" id="cd05930">
    <property type="entry name" value="A_NRPS"/>
    <property type="match status" value="2"/>
</dbReference>
<dbReference type="SUPFAM" id="SSF47336">
    <property type="entry name" value="ACP-like"/>
    <property type="match status" value="3"/>
</dbReference>
<dbReference type="SUPFAM" id="SSF53901">
    <property type="entry name" value="Thiolase-like"/>
    <property type="match status" value="1"/>
</dbReference>
<dbReference type="PANTHER" id="PTHR45527">
    <property type="entry name" value="NONRIBOSOMAL PEPTIDE SYNTHETASE"/>
    <property type="match status" value="1"/>
</dbReference>
<dbReference type="InterPro" id="IPR045851">
    <property type="entry name" value="AMP-bd_C_sf"/>
</dbReference>
<dbReference type="SUPFAM" id="SSF53474">
    <property type="entry name" value="alpha/beta-Hydrolases"/>
    <property type="match status" value="1"/>
</dbReference>
<dbReference type="PROSITE" id="PS00606">
    <property type="entry name" value="KS3_1"/>
    <property type="match status" value="1"/>
</dbReference>
<dbReference type="FunFam" id="3.30.300.30:FF:000010">
    <property type="entry name" value="Enterobactin synthetase component F"/>
    <property type="match status" value="1"/>
</dbReference>
<dbReference type="Gene3D" id="3.40.47.10">
    <property type="match status" value="1"/>
</dbReference>
<dbReference type="FunFam" id="1.10.1200.10:FF:000016">
    <property type="entry name" value="Non-ribosomal peptide synthase"/>
    <property type="match status" value="1"/>
</dbReference>
<protein>
    <submittedName>
        <fullName evidence="13">Amino acid adenylation</fullName>
    </submittedName>
</protein>
<dbReference type="InterPro" id="IPR020806">
    <property type="entry name" value="PKS_PP-bd"/>
</dbReference>
<dbReference type="InterPro" id="IPR010071">
    <property type="entry name" value="AA_adenyl_dom"/>
</dbReference>
<dbReference type="PROSITE" id="PS50075">
    <property type="entry name" value="CARRIER"/>
    <property type="match status" value="3"/>
</dbReference>
<dbReference type="Pfam" id="PF16197">
    <property type="entry name" value="KAsynt_C_assoc"/>
    <property type="match status" value="1"/>
</dbReference>
<dbReference type="InterPro" id="IPR023213">
    <property type="entry name" value="CAT-like_dom_sf"/>
</dbReference>